<keyword evidence="4" id="KW-1185">Reference proteome</keyword>
<organism evidence="3 4">
    <name type="scientific">Schleiferilactobacillus shenzhenensis LY-73</name>
    <dbReference type="NCBI Taxonomy" id="1231336"/>
    <lineage>
        <taxon>Bacteria</taxon>
        <taxon>Bacillati</taxon>
        <taxon>Bacillota</taxon>
        <taxon>Bacilli</taxon>
        <taxon>Lactobacillales</taxon>
        <taxon>Lactobacillaceae</taxon>
        <taxon>Schleiferilactobacillus</taxon>
    </lineage>
</organism>
<dbReference type="Pfam" id="PF13731">
    <property type="entry name" value="WxL"/>
    <property type="match status" value="1"/>
</dbReference>
<proteinExistence type="predicted"/>
<gene>
    <name evidence="3" type="ORF">L248_0937</name>
</gene>
<dbReference type="Proteomes" id="UP000030647">
    <property type="component" value="Unassembled WGS sequence"/>
</dbReference>
<accession>U4TLX7</accession>
<dbReference type="InterPro" id="IPR027994">
    <property type="entry name" value="WxL_dom"/>
</dbReference>
<protein>
    <recommendedName>
        <fullName evidence="2">WxL domain-containing protein</fullName>
    </recommendedName>
</protein>
<evidence type="ECO:0000313" key="4">
    <source>
        <dbReference type="Proteomes" id="UP000030647"/>
    </source>
</evidence>
<sequence>MILMINYRQARRALCLSGAALLLLVPAARVQAAAAEGGPGPGDSGYNLSFTTAVTKPTKYFAVAGPDGAAGKSTAEFSVLSGSLALVAVPDLNFGPVPVRTLMLGGSQALKDNTVTAGTDTVQSKNQHAFDGNTTGQLIVDDLRGTGTGWQLTAKLAASFAAPDAPDLTDVTMPLTAAATTQVGDATALAIGQTVTAGGTTLATAAAGNGIGRTSWQFNQAAAAKLTFPGQAANIPANTVYQSSITWTLVTGQ</sequence>
<dbReference type="AlphaFoldDB" id="U4TLX7"/>
<dbReference type="STRING" id="1231336.L248_0937"/>
<evidence type="ECO:0000313" key="3">
    <source>
        <dbReference type="EMBL" id="ERL64395.1"/>
    </source>
</evidence>
<keyword evidence="1" id="KW-0732">Signal</keyword>
<dbReference type="HOGENOM" id="CLU_1097504_0_0_9"/>
<feature type="chain" id="PRO_5039593346" description="WxL domain-containing protein" evidence="1">
    <location>
        <begin position="33"/>
        <end position="253"/>
    </location>
</feature>
<dbReference type="EMBL" id="KI271598">
    <property type="protein sequence ID" value="ERL64395.1"/>
    <property type="molecule type" value="Genomic_DNA"/>
</dbReference>
<feature type="domain" description="WxL" evidence="2">
    <location>
        <begin position="80"/>
        <end position="251"/>
    </location>
</feature>
<evidence type="ECO:0000259" key="2">
    <source>
        <dbReference type="Pfam" id="PF13731"/>
    </source>
</evidence>
<dbReference type="RefSeq" id="WP_022530269.1">
    <property type="nucleotide sequence ID" value="NZ_KI271598.1"/>
</dbReference>
<evidence type="ECO:0000256" key="1">
    <source>
        <dbReference type="SAM" id="SignalP"/>
    </source>
</evidence>
<feature type="signal peptide" evidence="1">
    <location>
        <begin position="1"/>
        <end position="32"/>
    </location>
</feature>
<reference evidence="4" key="1">
    <citation type="journal article" date="2013" name="Genome Announc.">
        <title>Whole-Genome Sequencing of Lactobacillus shenzhenensis Strain LY-73T.</title>
        <authorList>
            <person name="Lin Z."/>
            <person name="Liu Z."/>
            <person name="Yang R."/>
            <person name="Zou Y."/>
            <person name="Wan D."/>
            <person name="Chen J."/>
            <person name="Guo M."/>
            <person name="Zhao J."/>
            <person name="Fang C."/>
            <person name="Yang R."/>
            <person name="Liu F."/>
        </authorList>
    </citation>
    <scope>NUCLEOTIDE SEQUENCE [LARGE SCALE GENOMIC DNA]</scope>
    <source>
        <strain evidence="4">LY-73</strain>
    </source>
</reference>
<name>U4TLX7_9LACO</name>
<dbReference type="OrthoDB" id="2299058at2"/>